<dbReference type="InterPro" id="IPR048136">
    <property type="entry name" value="STM3941-like"/>
</dbReference>
<reference evidence="2 3" key="1">
    <citation type="submission" date="2024-04" db="EMBL/GenBank/DDBJ databases">
        <title>A novel species isolated from cricket.</title>
        <authorList>
            <person name="Wang H.-C."/>
        </authorList>
    </citation>
    <scope>NUCLEOTIDE SEQUENCE [LARGE SCALE GENOMIC DNA]</scope>
    <source>
        <strain evidence="2 3">WL0021</strain>
    </source>
</reference>
<dbReference type="Proteomes" id="UP001418637">
    <property type="component" value="Unassembled WGS sequence"/>
</dbReference>
<evidence type="ECO:0000256" key="1">
    <source>
        <dbReference type="SAM" id="Phobius"/>
    </source>
</evidence>
<keyword evidence="3" id="KW-1185">Reference proteome</keyword>
<keyword evidence="1" id="KW-0472">Membrane</keyword>
<evidence type="ECO:0000313" key="3">
    <source>
        <dbReference type="Proteomes" id="UP001418637"/>
    </source>
</evidence>
<protein>
    <submittedName>
        <fullName evidence="2">STM3941 family protein</fullName>
    </submittedName>
</protein>
<dbReference type="RefSeq" id="WP_346337202.1">
    <property type="nucleotide sequence ID" value="NZ_JBBYXI010000003.1"/>
</dbReference>
<name>A0ABV0BKP4_9HYPH</name>
<keyword evidence="1" id="KW-0812">Transmembrane</keyword>
<evidence type="ECO:0000313" key="2">
    <source>
        <dbReference type="EMBL" id="MEN3931163.1"/>
    </source>
</evidence>
<feature type="transmembrane region" description="Helical" evidence="1">
    <location>
        <begin position="17"/>
        <end position="39"/>
    </location>
</feature>
<organism evidence="2 3">
    <name type="scientific">Hohaiivirga grylli</name>
    <dbReference type="NCBI Taxonomy" id="3133970"/>
    <lineage>
        <taxon>Bacteria</taxon>
        <taxon>Pseudomonadati</taxon>
        <taxon>Pseudomonadota</taxon>
        <taxon>Alphaproteobacteria</taxon>
        <taxon>Hyphomicrobiales</taxon>
        <taxon>Methylobacteriaceae</taxon>
        <taxon>Hohaiivirga</taxon>
    </lineage>
</organism>
<proteinExistence type="predicted"/>
<keyword evidence="1" id="KW-1133">Transmembrane helix</keyword>
<sequence length="176" mass="19505">MIDTSKTLTFKSSPKQLILAMIGCDVFILLGILMGLNVFEPSLGLSESPDFLIGYIGAALFFLFSLLIMRRLLTSNGKDVITISPAGIIDTRIAASIIPWQAILNISTWEYQRQKIIVLTVDPLFEQKLSLTRMARMTRTANARLGADGLCITAAGLKTSYDELFGLIVAYRKDRR</sequence>
<feature type="transmembrane region" description="Helical" evidence="1">
    <location>
        <begin position="51"/>
        <end position="69"/>
    </location>
</feature>
<gene>
    <name evidence="2" type="ORF">WJT86_08845</name>
</gene>
<dbReference type="NCBIfam" id="NF041635">
    <property type="entry name" value="STM3941_fam"/>
    <property type="match status" value="1"/>
</dbReference>
<accession>A0ABV0BKP4</accession>
<comment type="caution">
    <text evidence="2">The sequence shown here is derived from an EMBL/GenBank/DDBJ whole genome shotgun (WGS) entry which is preliminary data.</text>
</comment>
<dbReference type="EMBL" id="JBBYXI010000003">
    <property type="protein sequence ID" value="MEN3931163.1"/>
    <property type="molecule type" value="Genomic_DNA"/>
</dbReference>